<dbReference type="OrthoDB" id="6353782at2759"/>
<dbReference type="GO" id="GO:0005911">
    <property type="term" value="C:cell-cell junction"/>
    <property type="evidence" value="ECO:0007669"/>
    <property type="project" value="TreeGrafter"/>
</dbReference>
<evidence type="ECO:0000256" key="1">
    <source>
        <dbReference type="ARBA" id="ARBA00004370"/>
    </source>
</evidence>
<keyword evidence="3" id="KW-0472">Membrane</keyword>
<keyword evidence="4" id="KW-0325">Glycoprotein</keyword>
<dbReference type="PANTHER" id="PTHR12080">
    <property type="entry name" value="SIGNALING LYMPHOCYTIC ACTIVATION MOLECULE"/>
    <property type="match status" value="1"/>
</dbReference>
<protein>
    <recommendedName>
        <fullName evidence="5">Ig-like domain-containing protein</fullName>
    </recommendedName>
</protein>
<dbReference type="InterPro" id="IPR007110">
    <property type="entry name" value="Ig-like_dom"/>
</dbReference>
<gene>
    <name evidence="6" type="ORF">chiPu_0020049</name>
</gene>
<dbReference type="InterPro" id="IPR013106">
    <property type="entry name" value="Ig_V-set"/>
</dbReference>
<dbReference type="PROSITE" id="PS50835">
    <property type="entry name" value="IG_LIKE"/>
    <property type="match status" value="1"/>
</dbReference>
<feature type="domain" description="Ig-like" evidence="5">
    <location>
        <begin position="107"/>
        <end position="189"/>
    </location>
</feature>
<dbReference type="Pfam" id="PF07686">
    <property type="entry name" value="V-set"/>
    <property type="match status" value="1"/>
</dbReference>
<reference evidence="6 7" key="1">
    <citation type="journal article" date="2018" name="Nat. Ecol. Evol.">
        <title>Shark genomes provide insights into elasmobranch evolution and the origin of vertebrates.</title>
        <authorList>
            <person name="Hara Y"/>
            <person name="Yamaguchi K"/>
            <person name="Onimaru K"/>
            <person name="Kadota M"/>
            <person name="Koyanagi M"/>
            <person name="Keeley SD"/>
            <person name="Tatsumi K"/>
            <person name="Tanaka K"/>
            <person name="Motone F"/>
            <person name="Kageyama Y"/>
            <person name="Nozu R"/>
            <person name="Adachi N"/>
            <person name="Nishimura O"/>
            <person name="Nakagawa R"/>
            <person name="Tanegashima C"/>
            <person name="Kiyatake I"/>
            <person name="Matsumoto R"/>
            <person name="Murakumo K"/>
            <person name="Nishida K"/>
            <person name="Terakita A"/>
            <person name="Kuratani S"/>
            <person name="Sato K"/>
            <person name="Hyodo S Kuraku.S."/>
        </authorList>
    </citation>
    <scope>NUCLEOTIDE SEQUENCE [LARGE SCALE GENOMIC DNA]</scope>
</reference>
<comment type="caution">
    <text evidence="6">The sequence shown here is derived from an EMBL/GenBank/DDBJ whole genome shotgun (WGS) entry which is preliminary data.</text>
</comment>
<dbReference type="InterPro" id="IPR013783">
    <property type="entry name" value="Ig-like_fold"/>
</dbReference>
<evidence type="ECO:0000256" key="4">
    <source>
        <dbReference type="ARBA" id="ARBA00023180"/>
    </source>
</evidence>
<proteinExistence type="predicted"/>
<keyword evidence="7" id="KW-1185">Reference proteome</keyword>
<evidence type="ECO:0000256" key="3">
    <source>
        <dbReference type="ARBA" id="ARBA00023136"/>
    </source>
</evidence>
<dbReference type="EMBL" id="BEZZ01002315">
    <property type="protein sequence ID" value="GCC21575.1"/>
    <property type="molecule type" value="Genomic_DNA"/>
</dbReference>
<dbReference type="SUPFAM" id="SSF48726">
    <property type="entry name" value="Immunoglobulin"/>
    <property type="match status" value="2"/>
</dbReference>
<dbReference type="Gene3D" id="2.60.40.10">
    <property type="entry name" value="Immunoglobulins"/>
    <property type="match status" value="2"/>
</dbReference>
<dbReference type="Proteomes" id="UP000287033">
    <property type="component" value="Unassembled WGS sequence"/>
</dbReference>
<evidence type="ECO:0000313" key="7">
    <source>
        <dbReference type="Proteomes" id="UP000287033"/>
    </source>
</evidence>
<sequence>MIRKVHSSILLIGYQPKNRDSVRWIYVNSQTRKTIVHYSPSSMQFNPYYKHRAEFDVFTGSLLLRNLQAADSGIYEVILNPIDTQTLEKGDQLSYVELDVQEQLVSPQIIQNPAHVLNHVELRCIVQIGKANTIWWEKDRKKGFDNSHLRIEFDGSALFIDQMSITDCGLYTCFVKNNVSLNSNSVFLSADGRFSY</sequence>
<evidence type="ECO:0000313" key="6">
    <source>
        <dbReference type="EMBL" id="GCC21575.1"/>
    </source>
</evidence>
<name>A0A401RTU7_CHIPU</name>
<keyword evidence="2" id="KW-0732">Signal</keyword>
<evidence type="ECO:0000256" key="2">
    <source>
        <dbReference type="ARBA" id="ARBA00022729"/>
    </source>
</evidence>
<dbReference type="InterPro" id="IPR036179">
    <property type="entry name" value="Ig-like_dom_sf"/>
</dbReference>
<dbReference type="AlphaFoldDB" id="A0A401RTU7"/>
<evidence type="ECO:0000259" key="5">
    <source>
        <dbReference type="PROSITE" id="PS50835"/>
    </source>
</evidence>
<dbReference type="CDD" id="cd00096">
    <property type="entry name" value="Ig"/>
    <property type="match status" value="1"/>
</dbReference>
<dbReference type="PANTHER" id="PTHR12080:SF59">
    <property type="entry name" value="HEPATIC AND GLIAL CELL ADHESION MOLECULE"/>
    <property type="match status" value="1"/>
</dbReference>
<dbReference type="GO" id="GO:0016020">
    <property type="term" value="C:membrane"/>
    <property type="evidence" value="ECO:0007669"/>
    <property type="project" value="UniProtKB-SubCell"/>
</dbReference>
<organism evidence="6 7">
    <name type="scientific">Chiloscyllium punctatum</name>
    <name type="common">Brownbanded bambooshark</name>
    <name type="synonym">Hemiscyllium punctatum</name>
    <dbReference type="NCBI Taxonomy" id="137246"/>
    <lineage>
        <taxon>Eukaryota</taxon>
        <taxon>Metazoa</taxon>
        <taxon>Chordata</taxon>
        <taxon>Craniata</taxon>
        <taxon>Vertebrata</taxon>
        <taxon>Chondrichthyes</taxon>
        <taxon>Elasmobranchii</taxon>
        <taxon>Galeomorphii</taxon>
        <taxon>Galeoidea</taxon>
        <taxon>Orectolobiformes</taxon>
        <taxon>Hemiscylliidae</taxon>
        <taxon>Chiloscyllium</taxon>
    </lineage>
</organism>
<dbReference type="Pfam" id="PF13927">
    <property type="entry name" value="Ig_3"/>
    <property type="match status" value="1"/>
</dbReference>
<dbReference type="InterPro" id="IPR015631">
    <property type="entry name" value="CD2/SLAM_rcpt"/>
</dbReference>
<comment type="subcellular location">
    <subcellularLocation>
        <location evidence="1">Membrane</location>
    </subcellularLocation>
</comment>
<accession>A0A401RTU7</accession>
<dbReference type="OMA" id="ANTIWWE"/>